<dbReference type="InterPro" id="IPR013762">
    <property type="entry name" value="Integrase-like_cat_sf"/>
</dbReference>
<dbReference type="PANTHER" id="PTHR30349:SF64">
    <property type="entry name" value="PROPHAGE INTEGRASE INTD-RELATED"/>
    <property type="match status" value="1"/>
</dbReference>
<dbReference type="SUPFAM" id="SSF56349">
    <property type="entry name" value="DNA breaking-rejoining enzymes"/>
    <property type="match status" value="2"/>
</dbReference>
<dbReference type="InterPro" id="IPR010998">
    <property type="entry name" value="Integrase_recombinase_N"/>
</dbReference>
<evidence type="ECO:0000313" key="5">
    <source>
        <dbReference type="EMBL" id="MFD1848008.1"/>
    </source>
</evidence>
<proteinExistence type="predicted"/>
<organism evidence="5 6">
    <name type="scientific">Arthrobacter flavus</name>
    <dbReference type="NCBI Taxonomy" id="95172"/>
    <lineage>
        <taxon>Bacteria</taxon>
        <taxon>Bacillati</taxon>
        <taxon>Actinomycetota</taxon>
        <taxon>Actinomycetes</taxon>
        <taxon>Micrococcales</taxon>
        <taxon>Micrococcaceae</taxon>
        <taxon>Arthrobacter</taxon>
    </lineage>
</organism>
<evidence type="ECO:0000256" key="2">
    <source>
        <dbReference type="ARBA" id="ARBA00023172"/>
    </source>
</evidence>
<evidence type="ECO:0000259" key="4">
    <source>
        <dbReference type="PROSITE" id="PS51900"/>
    </source>
</evidence>
<dbReference type="InterPro" id="IPR011010">
    <property type="entry name" value="DNA_brk_join_enz"/>
</dbReference>
<gene>
    <name evidence="5" type="ORF">ACFSFX_15560</name>
</gene>
<name>A0ABW4QBA8_9MICC</name>
<dbReference type="PROSITE" id="PS51900">
    <property type="entry name" value="CB"/>
    <property type="match status" value="1"/>
</dbReference>
<accession>A0ABW4QBA8</accession>
<sequence>MDDAARLILTETGALPNVASIFHPLAAEFQDIAQRERALGIPAGMPVLVSATKIDDRLNVYFRHGFPRDRMSTARTYAKELRLWMNFLQIRDVDWDEARREDVRAFQTWRVYDENNAERVTPSTWNKGYAALRHFYAWAHREGWMDSDPVGTQDSLRNPFSASGYREKNARASRDRWITPAEYAMWRDVGFRGYGAVVNEGRVTAGLQKDMFRGRNIARNVAFVDYILCTGLRAEEIGNILTIEVPSAVGDKAPIFGKGHVFRHYEVLNRMGLVSVHAYLEGERREIIRRAQRKNRYKRLQLSIRISEVLPGGRQGQKIRLCDGRVADVSMMTSRERRRLLIEGTGGLEPAALWLTEAGDSMPHTSWNAVFNAANSRASVTREELGVRSPWVHVTPHSLRFTFALMVLVAGVRATDEQLGFGPVDPFLIGNYMHVFEEVRDLLGHASVNLTVRTYLEPVKSLRRSSVFRGTSIEEVWAALAAASSLVGFGGES</sequence>
<dbReference type="RefSeq" id="WP_343881147.1">
    <property type="nucleotide sequence ID" value="NZ_BAAAIJ010000056.1"/>
</dbReference>
<comment type="caution">
    <text evidence="5">The sequence shown here is derived from an EMBL/GenBank/DDBJ whole genome shotgun (WGS) entry which is preliminary data.</text>
</comment>
<evidence type="ECO:0000256" key="1">
    <source>
        <dbReference type="ARBA" id="ARBA00023125"/>
    </source>
</evidence>
<dbReference type="InterPro" id="IPR044068">
    <property type="entry name" value="CB"/>
</dbReference>
<dbReference type="EMBL" id="JBHUGA010000061">
    <property type="protein sequence ID" value="MFD1848008.1"/>
    <property type="molecule type" value="Genomic_DNA"/>
</dbReference>
<protein>
    <submittedName>
        <fullName evidence="5">Tyrosine-type recombinase/integrase</fullName>
    </submittedName>
</protein>
<keyword evidence="2" id="KW-0233">DNA recombination</keyword>
<dbReference type="InterPro" id="IPR050090">
    <property type="entry name" value="Tyrosine_recombinase_XerCD"/>
</dbReference>
<keyword evidence="1 3" id="KW-0238">DNA-binding</keyword>
<reference evidence="6" key="1">
    <citation type="journal article" date="2019" name="Int. J. Syst. Evol. Microbiol.">
        <title>The Global Catalogue of Microorganisms (GCM) 10K type strain sequencing project: providing services to taxonomists for standard genome sequencing and annotation.</title>
        <authorList>
            <consortium name="The Broad Institute Genomics Platform"/>
            <consortium name="The Broad Institute Genome Sequencing Center for Infectious Disease"/>
            <person name="Wu L."/>
            <person name="Ma J."/>
        </authorList>
    </citation>
    <scope>NUCLEOTIDE SEQUENCE [LARGE SCALE GENOMIC DNA]</scope>
    <source>
        <strain evidence="6">JCM 11496</strain>
    </source>
</reference>
<dbReference type="Gene3D" id="1.10.443.10">
    <property type="entry name" value="Intergrase catalytic core"/>
    <property type="match status" value="1"/>
</dbReference>
<keyword evidence="6" id="KW-1185">Reference proteome</keyword>
<dbReference type="Pfam" id="PF02899">
    <property type="entry name" value="Phage_int_SAM_1"/>
    <property type="match status" value="1"/>
</dbReference>
<evidence type="ECO:0000256" key="3">
    <source>
        <dbReference type="PROSITE-ProRule" id="PRU01248"/>
    </source>
</evidence>
<dbReference type="Gene3D" id="1.10.150.130">
    <property type="match status" value="1"/>
</dbReference>
<dbReference type="InterPro" id="IPR004107">
    <property type="entry name" value="Integrase_SAM-like_N"/>
</dbReference>
<feature type="domain" description="Core-binding (CB)" evidence="4">
    <location>
        <begin position="49"/>
        <end position="140"/>
    </location>
</feature>
<dbReference type="Proteomes" id="UP001597307">
    <property type="component" value="Unassembled WGS sequence"/>
</dbReference>
<dbReference type="PANTHER" id="PTHR30349">
    <property type="entry name" value="PHAGE INTEGRASE-RELATED"/>
    <property type="match status" value="1"/>
</dbReference>
<evidence type="ECO:0000313" key="6">
    <source>
        <dbReference type="Proteomes" id="UP001597307"/>
    </source>
</evidence>